<dbReference type="InterPro" id="IPR009658">
    <property type="entry name" value="DUF1248"/>
</dbReference>
<name>W2TC98_NECAM</name>
<accession>W2TC98</accession>
<dbReference type="GO" id="GO:0016747">
    <property type="term" value="F:acyltransferase activity, transferring groups other than amino-acyl groups"/>
    <property type="evidence" value="ECO:0007669"/>
    <property type="project" value="InterPro"/>
</dbReference>
<dbReference type="STRING" id="51031.W2TC98"/>
<dbReference type="KEGG" id="nai:NECAME_10125"/>
<dbReference type="InterPro" id="IPR000182">
    <property type="entry name" value="GNAT_dom"/>
</dbReference>
<dbReference type="InterPro" id="IPR016181">
    <property type="entry name" value="Acyl_CoA_acyltransferase"/>
</dbReference>
<dbReference type="EMBL" id="KI659718">
    <property type="protein sequence ID" value="ETN78791.1"/>
    <property type="molecule type" value="Genomic_DNA"/>
</dbReference>
<dbReference type="SUPFAM" id="SSF55729">
    <property type="entry name" value="Acyl-CoA N-acyltransferases (Nat)"/>
    <property type="match status" value="1"/>
</dbReference>
<dbReference type="OMA" id="YVRPEWR"/>
<feature type="domain" description="N-acetyltransferase" evidence="1">
    <location>
        <begin position="10"/>
        <end position="166"/>
    </location>
</feature>
<dbReference type="PANTHER" id="PTHR47408:SF1">
    <property type="entry name" value="N-ACETYLTRANSFERASE DOMAIN-CONTAINING PROTEIN"/>
    <property type="match status" value="1"/>
</dbReference>
<dbReference type="OrthoDB" id="6418983at2759"/>
<organism evidence="2 3">
    <name type="scientific">Necator americanus</name>
    <name type="common">Human hookworm</name>
    <dbReference type="NCBI Taxonomy" id="51031"/>
    <lineage>
        <taxon>Eukaryota</taxon>
        <taxon>Metazoa</taxon>
        <taxon>Ecdysozoa</taxon>
        <taxon>Nematoda</taxon>
        <taxon>Chromadorea</taxon>
        <taxon>Rhabditida</taxon>
        <taxon>Rhabditina</taxon>
        <taxon>Rhabditomorpha</taxon>
        <taxon>Strongyloidea</taxon>
        <taxon>Ancylostomatidae</taxon>
        <taxon>Bunostominae</taxon>
        <taxon>Necator</taxon>
    </lineage>
</organism>
<keyword evidence="3" id="KW-1185">Reference proteome</keyword>
<dbReference type="CDD" id="cd04301">
    <property type="entry name" value="NAT_SF"/>
    <property type="match status" value="1"/>
</dbReference>
<dbReference type="PANTHER" id="PTHR47408">
    <property type="entry name" value="PROTEIN CBG01304-RELATED"/>
    <property type="match status" value="1"/>
</dbReference>
<gene>
    <name evidence="2" type="ORF">NECAME_10125</name>
</gene>
<dbReference type="Pfam" id="PF06852">
    <property type="entry name" value="DUF1248"/>
    <property type="match status" value="1"/>
</dbReference>
<protein>
    <submittedName>
        <fullName evidence="2">Acetyltransferase, GNAT family</fullName>
    </submittedName>
</protein>
<reference evidence="3" key="1">
    <citation type="journal article" date="2014" name="Nat. Genet.">
        <title>Genome of the human hookworm Necator americanus.</title>
        <authorList>
            <person name="Tang Y.T."/>
            <person name="Gao X."/>
            <person name="Rosa B.A."/>
            <person name="Abubucker S."/>
            <person name="Hallsworth-Pepin K."/>
            <person name="Martin J."/>
            <person name="Tyagi R."/>
            <person name="Heizer E."/>
            <person name="Zhang X."/>
            <person name="Bhonagiri-Palsikar V."/>
            <person name="Minx P."/>
            <person name="Warren W.C."/>
            <person name="Wang Q."/>
            <person name="Zhan B."/>
            <person name="Hotez P.J."/>
            <person name="Sternberg P.W."/>
            <person name="Dougall A."/>
            <person name="Gaze S.T."/>
            <person name="Mulvenna J."/>
            <person name="Sotillo J."/>
            <person name="Ranganathan S."/>
            <person name="Rabelo E.M."/>
            <person name="Wilson R.K."/>
            <person name="Felgner P.L."/>
            <person name="Bethony J."/>
            <person name="Hawdon J.M."/>
            <person name="Gasser R.B."/>
            <person name="Loukas A."/>
            <person name="Mitreva M."/>
        </authorList>
    </citation>
    <scope>NUCLEOTIDE SEQUENCE [LARGE SCALE GENOMIC DNA]</scope>
</reference>
<keyword evidence="2" id="KW-0808">Transferase</keyword>
<dbReference type="Gene3D" id="3.40.630.90">
    <property type="match status" value="1"/>
</dbReference>
<evidence type="ECO:0000313" key="3">
    <source>
        <dbReference type="Proteomes" id="UP000053676"/>
    </source>
</evidence>
<proteinExistence type="predicted"/>
<evidence type="ECO:0000259" key="1">
    <source>
        <dbReference type="PROSITE" id="PS51186"/>
    </source>
</evidence>
<dbReference type="Gene3D" id="3.40.630.30">
    <property type="match status" value="1"/>
</dbReference>
<evidence type="ECO:0000313" key="2">
    <source>
        <dbReference type="EMBL" id="ETN78791.1"/>
    </source>
</evidence>
<dbReference type="PROSITE" id="PS51186">
    <property type="entry name" value="GNAT"/>
    <property type="match status" value="1"/>
</dbReference>
<dbReference type="AlphaFoldDB" id="W2TC98"/>
<sequence>MGKSLDQLDIVLNPDIKHWEHLIGWITKTEGWMFRVEDYTTWLTTFEKFWYFFAIDKVEPYLFPETQEAVAGLSMSYERSASGEEDEDVYCLGMYYVKPDWRNSGIGCMLFDKLMAIAGDANIALHGVLKMSPKYAAKYGFNKMPNYKHDFASITTEHLVLPKQDNEHTIKDLEKIEEAKIITYDVGITHRSRAKYLLKFLTTGQCYVKVALNSAEEIVGICCIRVVITNDLSIGPFYANNAAAARSVLAATLASIPDIKKHKNLYSLYPAINKEARNLFEAISGGHAKIQPFTQCAFTKKLIPTADEKVFGMIECASSLA</sequence>
<dbReference type="Proteomes" id="UP000053676">
    <property type="component" value="Unassembled WGS sequence"/>
</dbReference>